<evidence type="ECO:0000313" key="5">
    <source>
        <dbReference type="Proteomes" id="UP000192578"/>
    </source>
</evidence>
<dbReference type="PANTHER" id="PTHR36902:SF1">
    <property type="entry name" value="ENRICHED IN SURFACE-LABELED PROTEOME PROTEIN 9"/>
    <property type="match status" value="1"/>
</dbReference>
<feature type="domain" description="LolA-like" evidence="3">
    <location>
        <begin position="32"/>
        <end position="276"/>
    </location>
</feature>
<keyword evidence="1" id="KW-1133">Transmembrane helix</keyword>
<organism evidence="4 5">
    <name type="scientific">Hypsibius exemplaris</name>
    <name type="common">Freshwater tardigrade</name>
    <dbReference type="NCBI Taxonomy" id="2072580"/>
    <lineage>
        <taxon>Eukaryota</taxon>
        <taxon>Metazoa</taxon>
        <taxon>Ecdysozoa</taxon>
        <taxon>Tardigrada</taxon>
        <taxon>Eutardigrada</taxon>
        <taxon>Parachela</taxon>
        <taxon>Hypsibioidea</taxon>
        <taxon>Hypsibiidae</taxon>
        <taxon>Hypsibius</taxon>
    </lineage>
</organism>
<proteinExistence type="predicted"/>
<dbReference type="AlphaFoldDB" id="A0A1W0WBR6"/>
<dbReference type="Pfam" id="PF25898">
    <property type="entry name" value="LolA_2nd_metazoa"/>
    <property type="match status" value="1"/>
</dbReference>
<dbReference type="EMBL" id="MTYJ01000139">
    <property type="protein sequence ID" value="OQV12651.1"/>
    <property type="molecule type" value="Genomic_DNA"/>
</dbReference>
<comment type="caution">
    <text evidence="4">The sequence shown here is derived from an EMBL/GenBank/DDBJ whole genome shotgun (WGS) entry which is preliminary data.</text>
</comment>
<evidence type="ECO:0000313" key="4">
    <source>
        <dbReference type="EMBL" id="OQV12651.1"/>
    </source>
</evidence>
<gene>
    <name evidence="4" type="ORF">BV898_13060</name>
</gene>
<keyword evidence="1" id="KW-0472">Membrane</keyword>
<dbReference type="OrthoDB" id="5983572at2759"/>
<reference evidence="5" key="1">
    <citation type="submission" date="2017-01" db="EMBL/GenBank/DDBJ databases">
        <title>Comparative genomics of anhydrobiosis in the tardigrade Hypsibius dujardini.</title>
        <authorList>
            <person name="Yoshida Y."/>
            <person name="Koutsovoulos G."/>
            <person name="Laetsch D."/>
            <person name="Stevens L."/>
            <person name="Kumar S."/>
            <person name="Horikawa D."/>
            <person name="Ishino K."/>
            <person name="Komine S."/>
            <person name="Tomita M."/>
            <person name="Blaxter M."/>
            <person name="Arakawa K."/>
        </authorList>
    </citation>
    <scope>NUCLEOTIDE SEQUENCE [LARGE SCALE GENOMIC DNA]</scope>
    <source>
        <strain evidence="5">Z151</strain>
    </source>
</reference>
<keyword evidence="5" id="KW-1185">Reference proteome</keyword>
<dbReference type="PANTHER" id="PTHR36902">
    <property type="entry name" value="ENRICHED IN SURFACE-LABELED PROTEOME PROTEIN 9"/>
    <property type="match status" value="1"/>
</dbReference>
<dbReference type="Proteomes" id="UP000192578">
    <property type="component" value="Unassembled WGS sequence"/>
</dbReference>
<sequence length="881" mass="98688">MWSPGLRLLALIGFYFVEVNMVQGFHYVKPEDYPRTPRQFSVKVEMILPEKAIAEDFTLFWDEELKLARYDHTIGTSIAFNSTRPRKTVVDFENGISFHANPSPAKGSDTNCTVIPLDFLVTEKGTAPPDPQNPKPLVPRSREDIRSAEFLRALDPRHLFDLDQSDRVYNASSESPNNTAIIRGIPCENFWIADNDFYVPGYGRTSVRHNLYFMRKDFVNGVFIGQQRDLWIPVQRVTLLASPGPRFLQKILIVNFYDFTVPTTPTLYDFDVRGCFPDPELSDGVGFLTQSTFQMRFPTASNNITAIQPEAHPEICRDVVKQMVSMGKFSPVQVIDTYVSQDPNYLFITTTFLPLLPKELLFVKTEANRHRGISERYLISNAHGNPNWPLENFTDCLKQLTDYAERIVFCPRLNSNKGEAVCIALDTANSSSVWAPPTSRRTCDTYEKVLNGTGYDSMVAFMAVSRNVQRGNFTLRIKQNGRDVFLPADTLRMDVGSPAFSDDANERPLELRGSGIINPRTERANQRNEFRLYRGESIIIGSGVKERFAKLSSHTCRQRCLDEKRFVCHSTATCIDGTCMTSDLHGDELVNGTGGQTNLQFHSHCMVHTRAWAFGLFAYSRTFPTAPAEATLHGITSADSCAKQCLYGGSACKSFVYCSSDSGSHVTKLECRLHQPHSTMERNSSFIPVEYDPTGCRHYDRSYAKDFHFEGTYELTVAEVSSNGSVLDMRSDRCAEECIDKLGDLSCRSFDICSAPPGVLGSASPDGPVSVCRISNYSVASSLMVNQSVRLRPNENCVAYSRAYYLDGTPMGTPRANSYRNFRDIFAGKQPGFTSSDMAGLAISVLIAAAVVTAVCIVLWRRSHRFKEGSVTFTRLLNDTQ</sequence>
<evidence type="ECO:0000256" key="2">
    <source>
        <dbReference type="SAM" id="SignalP"/>
    </source>
</evidence>
<feature type="chain" id="PRO_5012190310" description="LolA-like domain-containing protein" evidence="2">
    <location>
        <begin position="25"/>
        <end position="881"/>
    </location>
</feature>
<dbReference type="InterPro" id="IPR058831">
    <property type="entry name" value="LolA-like_dom_2nd"/>
</dbReference>
<accession>A0A1W0WBR6</accession>
<name>A0A1W0WBR6_HYPEX</name>
<evidence type="ECO:0000256" key="1">
    <source>
        <dbReference type="SAM" id="Phobius"/>
    </source>
</evidence>
<evidence type="ECO:0000259" key="3">
    <source>
        <dbReference type="Pfam" id="PF25898"/>
    </source>
</evidence>
<feature type="transmembrane region" description="Helical" evidence="1">
    <location>
        <begin position="838"/>
        <end position="860"/>
    </location>
</feature>
<feature type="signal peptide" evidence="2">
    <location>
        <begin position="1"/>
        <end position="24"/>
    </location>
</feature>
<keyword evidence="1" id="KW-0812">Transmembrane</keyword>
<keyword evidence="2" id="KW-0732">Signal</keyword>
<protein>
    <recommendedName>
        <fullName evidence="3">LolA-like domain-containing protein</fullName>
    </recommendedName>
</protein>